<keyword evidence="6 9" id="KW-0799">Topoisomerase</keyword>
<dbReference type="PANTHER" id="PTHR10169:SF38">
    <property type="entry name" value="DNA TOPOISOMERASE 2"/>
    <property type="match status" value="1"/>
</dbReference>
<dbReference type="Gene3D" id="3.90.199.10">
    <property type="entry name" value="Topoisomerase II, domain 5"/>
    <property type="match status" value="1"/>
</dbReference>
<evidence type="ECO:0000256" key="1">
    <source>
        <dbReference type="ARBA" id="ARBA00000185"/>
    </source>
</evidence>
<evidence type="ECO:0000256" key="5">
    <source>
        <dbReference type="ARBA" id="ARBA00022840"/>
    </source>
</evidence>
<dbReference type="GO" id="GO:0003677">
    <property type="term" value="F:DNA binding"/>
    <property type="evidence" value="ECO:0007669"/>
    <property type="project" value="UniProtKB-UniRule"/>
</dbReference>
<dbReference type="SMART" id="SM00434">
    <property type="entry name" value="TOP4c"/>
    <property type="match status" value="1"/>
</dbReference>
<evidence type="ECO:0000256" key="8">
    <source>
        <dbReference type="ARBA" id="ARBA00023235"/>
    </source>
</evidence>
<reference evidence="12" key="1">
    <citation type="journal article" date="2021" name="Proc. Natl. Acad. Sci. U.S.A.">
        <title>A Catalog of Tens of Thousands of Viruses from Human Metagenomes Reveals Hidden Associations with Chronic Diseases.</title>
        <authorList>
            <person name="Tisza M.J."/>
            <person name="Buck C.B."/>
        </authorList>
    </citation>
    <scope>NUCLEOTIDE SEQUENCE</scope>
    <source>
        <strain evidence="12">CtqEN1</strain>
    </source>
</reference>
<dbReference type="InterPro" id="IPR002205">
    <property type="entry name" value="Topo_IIA_dom_A"/>
</dbReference>
<keyword evidence="5" id="KW-0067">ATP-binding</keyword>
<dbReference type="Gene3D" id="1.10.268.10">
    <property type="entry name" value="Topoisomerase, domain 3"/>
    <property type="match status" value="1"/>
</dbReference>
<dbReference type="EC" id="5.6.2.2" evidence="3"/>
<proteinExistence type="predicted"/>
<feature type="domain" description="Topo IIA-type catalytic" evidence="11">
    <location>
        <begin position="31"/>
        <end position="451"/>
    </location>
</feature>
<feature type="coiled-coil region" evidence="10">
    <location>
        <begin position="414"/>
        <end position="441"/>
    </location>
</feature>
<keyword evidence="7 9" id="KW-0238">DNA-binding</keyword>
<sequence length="457" mass="52394">MQESQNPIINAVRFFEQDYVNQASYDNLRKIASLVDGLKNASRKVIYTVLDKKITELTKVSQLSSKAAEYADYLHGSLDGVVVTLGQDYLTTNQIPLLKRKGNFGTRAIPEASASRYIFAAGNNRLREIFLDIDKSLLVNQTFEGTKIEPMYFTPELPILLVNGSKGVSSGFAQNILARPVDSIIKCIEVFLESGDYKALELINKVKPYIGNFNGTVERDPENPQAFKWLFTANFTIDKNVVTLLDIPYGSDLRSYLQVLDKLDDDKKFKKYEDCSEGDNFKFVVTFDKKTTLTKDQVIKLFKLQTSVTENFTCMDENNKIFEAETPFDILKRYVDIKLSYIEKRKALILENLKTKMSKDQSILWLIQEVINNKIDFKKLKASDLNKLFKQNELYQDPNDSQEGFGYLHRIPMGKMVKEEVQSLEAKIKQTKQEIKETEKTTIQQMWSNNLTNLGDL</sequence>
<dbReference type="GO" id="GO:0000819">
    <property type="term" value="P:sister chromatid segregation"/>
    <property type="evidence" value="ECO:0007669"/>
    <property type="project" value="TreeGrafter"/>
</dbReference>
<comment type="catalytic activity">
    <reaction evidence="1 9">
        <text>ATP-dependent breakage, passage and rejoining of double-stranded DNA.</text>
        <dbReference type="EC" id="5.6.2.2"/>
    </reaction>
</comment>
<evidence type="ECO:0000256" key="9">
    <source>
        <dbReference type="PROSITE-ProRule" id="PRU01384"/>
    </source>
</evidence>
<dbReference type="Gene3D" id="3.30.1360.40">
    <property type="match status" value="1"/>
</dbReference>
<protein>
    <recommendedName>
        <fullName evidence="3">DNA topoisomerase (ATP-hydrolyzing)</fullName>
        <ecNumber evidence="3">5.6.2.2</ecNumber>
    </recommendedName>
</protein>
<dbReference type="GO" id="GO:0005524">
    <property type="term" value="F:ATP binding"/>
    <property type="evidence" value="ECO:0007669"/>
    <property type="project" value="UniProtKB-KW"/>
</dbReference>
<dbReference type="InterPro" id="IPR013758">
    <property type="entry name" value="Topo_IIA_A/C_ab"/>
</dbReference>
<evidence type="ECO:0000256" key="4">
    <source>
        <dbReference type="ARBA" id="ARBA00022741"/>
    </source>
</evidence>
<evidence type="ECO:0000313" key="12">
    <source>
        <dbReference type="EMBL" id="DAF46304.1"/>
    </source>
</evidence>
<dbReference type="InterPro" id="IPR050634">
    <property type="entry name" value="DNA_Topoisomerase_II"/>
</dbReference>
<evidence type="ECO:0000259" key="11">
    <source>
        <dbReference type="PROSITE" id="PS52040"/>
    </source>
</evidence>
<evidence type="ECO:0000256" key="6">
    <source>
        <dbReference type="ARBA" id="ARBA00023029"/>
    </source>
</evidence>
<keyword evidence="4" id="KW-0547">Nucleotide-binding</keyword>
<comment type="cofactor">
    <cofactor evidence="2">
        <name>Mg(2+)</name>
        <dbReference type="ChEBI" id="CHEBI:18420"/>
    </cofactor>
</comment>
<evidence type="ECO:0000256" key="2">
    <source>
        <dbReference type="ARBA" id="ARBA00001946"/>
    </source>
</evidence>
<evidence type="ECO:0000256" key="10">
    <source>
        <dbReference type="SAM" id="Coils"/>
    </source>
</evidence>
<evidence type="ECO:0000256" key="3">
    <source>
        <dbReference type="ARBA" id="ARBA00012895"/>
    </source>
</evidence>
<keyword evidence="8 9" id="KW-0413">Isomerase</keyword>
<dbReference type="PROSITE" id="PS52040">
    <property type="entry name" value="TOPO_IIA"/>
    <property type="match status" value="1"/>
</dbReference>
<keyword evidence="10" id="KW-0175">Coiled coil</keyword>
<feature type="active site" description="O-(5'-phospho-DNA)-tyrosine intermediate" evidence="9">
    <location>
        <position position="117"/>
    </location>
</feature>
<dbReference type="PANTHER" id="PTHR10169">
    <property type="entry name" value="DNA TOPOISOMERASE/GYRASE"/>
    <property type="match status" value="1"/>
</dbReference>
<dbReference type="InterPro" id="IPR013760">
    <property type="entry name" value="Topo_IIA-like_dom_sf"/>
</dbReference>
<dbReference type="SUPFAM" id="SSF56719">
    <property type="entry name" value="Type II DNA topoisomerase"/>
    <property type="match status" value="1"/>
</dbReference>
<dbReference type="GO" id="GO:0006265">
    <property type="term" value="P:DNA topological change"/>
    <property type="evidence" value="ECO:0007669"/>
    <property type="project" value="UniProtKB-UniRule"/>
</dbReference>
<dbReference type="EMBL" id="BK032535">
    <property type="protein sequence ID" value="DAF46304.1"/>
    <property type="molecule type" value="Genomic_DNA"/>
</dbReference>
<accession>A0A8S5S5U6</accession>
<evidence type="ECO:0000256" key="7">
    <source>
        <dbReference type="ARBA" id="ARBA00023125"/>
    </source>
</evidence>
<name>A0A8S5S5U6_9CAUD</name>
<dbReference type="InterPro" id="IPR013757">
    <property type="entry name" value="Topo_IIA_A_a_sf"/>
</dbReference>
<organism evidence="12">
    <name type="scientific">Myoviridae sp. ctqEN1</name>
    <dbReference type="NCBI Taxonomy" id="2827709"/>
    <lineage>
        <taxon>Viruses</taxon>
        <taxon>Duplodnaviria</taxon>
        <taxon>Heunggongvirae</taxon>
        <taxon>Uroviricota</taxon>
        <taxon>Caudoviricetes</taxon>
    </lineage>
</organism>
<dbReference type="GO" id="GO:0003918">
    <property type="term" value="F:DNA topoisomerase type II (double strand cut, ATP-hydrolyzing) activity"/>
    <property type="evidence" value="ECO:0007669"/>
    <property type="project" value="UniProtKB-EC"/>
</dbReference>
<dbReference type="Pfam" id="PF00521">
    <property type="entry name" value="DNA_topoisoIV"/>
    <property type="match status" value="1"/>
</dbReference>